<evidence type="ECO:0000313" key="10">
    <source>
        <dbReference type="EMBL" id="MBY3062801.1"/>
    </source>
</evidence>
<feature type="domain" description="PAS" evidence="8">
    <location>
        <begin position="154"/>
        <end position="225"/>
    </location>
</feature>
<evidence type="ECO:0000259" key="7">
    <source>
        <dbReference type="PROSITE" id="PS50110"/>
    </source>
</evidence>
<dbReference type="InterPro" id="IPR000014">
    <property type="entry name" value="PAS"/>
</dbReference>
<dbReference type="Gene3D" id="3.40.50.2300">
    <property type="match status" value="1"/>
</dbReference>
<reference evidence="10" key="2">
    <citation type="submission" date="2020-04" db="EMBL/GenBank/DDBJ databases">
        <title>Global-level population genomics supports evidence of horizontal gene transfer on evolution of Rhizobia in Lentils.</title>
        <authorList>
            <person name="Gai Y."/>
            <person name="Cook D."/>
            <person name="Riely B."/>
        </authorList>
    </citation>
    <scope>NUCLEOTIDE SEQUENCE</scope>
    <source>
        <strain evidence="10">TLR9</strain>
    </source>
</reference>
<feature type="domain" description="Response regulatory" evidence="7">
    <location>
        <begin position="572"/>
        <end position="683"/>
    </location>
</feature>
<dbReference type="InterPro" id="IPR036097">
    <property type="entry name" value="HisK_dim/P_sf"/>
</dbReference>
<dbReference type="EMBL" id="SMBI01000001">
    <property type="protein sequence ID" value="TCU29671.1"/>
    <property type="molecule type" value="Genomic_DNA"/>
</dbReference>
<dbReference type="PROSITE" id="PS50110">
    <property type="entry name" value="RESPONSE_REGULATORY"/>
    <property type="match status" value="1"/>
</dbReference>
<dbReference type="SMART" id="SM00448">
    <property type="entry name" value="REC"/>
    <property type="match status" value="1"/>
</dbReference>
<keyword evidence="5" id="KW-0175">Coiled coil</keyword>
<dbReference type="SMART" id="SM00387">
    <property type="entry name" value="HATPase_c"/>
    <property type="match status" value="1"/>
</dbReference>
<dbReference type="CDD" id="cd00082">
    <property type="entry name" value="HisKA"/>
    <property type="match status" value="1"/>
</dbReference>
<dbReference type="Gene3D" id="1.10.287.130">
    <property type="match status" value="1"/>
</dbReference>
<reference evidence="11 12" key="1">
    <citation type="submission" date="2019-03" db="EMBL/GenBank/DDBJ databases">
        <title>Genomic Encyclopedia of Type Strains, Phase IV (KMG-V): Genome sequencing to study the core and pangenomes of soil and plant-associated prokaryotes.</title>
        <authorList>
            <person name="Whitman W."/>
        </authorList>
    </citation>
    <scope>NUCLEOTIDE SEQUENCE [LARGE SCALE GENOMIC DNA]</scope>
    <source>
        <strain evidence="11 12">FB403</strain>
    </source>
</reference>
<dbReference type="InterPro" id="IPR036890">
    <property type="entry name" value="HATPase_C_sf"/>
</dbReference>
<dbReference type="PROSITE" id="PS50113">
    <property type="entry name" value="PAC"/>
    <property type="match status" value="1"/>
</dbReference>
<dbReference type="RefSeq" id="WP_077978356.1">
    <property type="nucleotide sequence ID" value="NZ_CP088090.1"/>
</dbReference>
<dbReference type="InterPro" id="IPR003594">
    <property type="entry name" value="HATPase_dom"/>
</dbReference>
<feature type="modified residue" description="4-aspartylphosphate" evidence="4">
    <location>
        <position position="622"/>
    </location>
</feature>
<dbReference type="Proteomes" id="UP000758022">
    <property type="component" value="Unassembled WGS sequence"/>
</dbReference>
<dbReference type="SMART" id="SM00388">
    <property type="entry name" value="HisKA"/>
    <property type="match status" value="1"/>
</dbReference>
<dbReference type="PROSITE" id="PS50109">
    <property type="entry name" value="HIS_KIN"/>
    <property type="match status" value="1"/>
</dbReference>
<comment type="caution">
    <text evidence="11">The sequence shown here is derived from an EMBL/GenBank/DDBJ whole genome shotgun (WGS) entry which is preliminary data.</text>
</comment>
<dbReference type="InterPro" id="IPR013655">
    <property type="entry name" value="PAS_fold_3"/>
</dbReference>
<evidence type="ECO:0000256" key="2">
    <source>
        <dbReference type="ARBA" id="ARBA00012438"/>
    </source>
</evidence>
<dbReference type="InterPro" id="IPR011006">
    <property type="entry name" value="CheY-like_superfamily"/>
</dbReference>
<dbReference type="GO" id="GO:0000155">
    <property type="term" value="F:phosphorelay sensor kinase activity"/>
    <property type="evidence" value="ECO:0007669"/>
    <property type="project" value="InterPro"/>
</dbReference>
<keyword evidence="3 4" id="KW-0597">Phosphoprotein</keyword>
<dbReference type="NCBIfam" id="TIGR00229">
    <property type="entry name" value="sensory_box"/>
    <property type="match status" value="1"/>
</dbReference>
<dbReference type="Pfam" id="PF00072">
    <property type="entry name" value="Response_reg"/>
    <property type="match status" value="1"/>
</dbReference>
<dbReference type="PANTHER" id="PTHR43065">
    <property type="entry name" value="SENSOR HISTIDINE KINASE"/>
    <property type="match status" value="1"/>
</dbReference>
<evidence type="ECO:0000313" key="12">
    <source>
        <dbReference type="Proteomes" id="UP000295021"/>
    </source>
</evidence>
<evidence type="ECO:0000259" key="8">
    <source>
        <dbReference type="PROSITE" id="PS50112"/>
    </source>
</evidence>
<evidence type="ECO:0000256" key="3">
    <source>
        <dbReference type="ARBA" id="ARBA00022553"/>
    </source>
</evidence>
<dbReference type="InterPro" id="IPR035965">
    <property type="entry name" value="PAS-like_dom_sf"/>
</dbReference>
<dbReference type="EC" id="2.7.13.3" evidence="2"/>
<feature type="coiled-coil region" evidence="5">
    <location>
        <begin position="271"/>
        <end position="323"/>
    </location>
</feature>
<dbReference type="InterPro" id="IPR000700">
    <property type="entry name" value="PAS-assoc_C"/>
</dbReference>
<dbReference type="InterPro" id="IPR001789">
    <property type="entry name" value="Sig_transdc_resp-reg_receiver"/>
</dbReference>
<evidence type="ECO:0000256" key="4">
    <source>
        <dbReference type="PROSITE-ProRule" id="PRU00169"/>
    </source>
</evidence>
<dbReference type="Gene3D" id="2.10.70.100">
    <property type="match status" value="1"/>
</dbReference>
<dbReference type="CDD" id="cd00130">
    <property type="entry name" value="PAS"/>
    <property type="match status" value="1"/>
</dbReference>
<evidence type="ECO:0000313" key="11">
    <source>
        <dbReference type="EMBL" id="TCU29671.1"/>
    </source>
</evidence>
<accession>A0A1S9GQ31</accession>
<evidence type="ECO:0000259" key="9">
    <source>
        <dbReference type="PROSITE" id="PS50113"/>
    </source>
</evidence>
<protein>
    <recommendedName>
        <fullName evidence="2">histidine kinase</fullName>
        <ecNumber evidence="2">2.7.13.3</ecNumber>
    </recommendedName>
</protein>
<feature type="domain" description="Histidine kinase" evidence="6">
    <location>
        <begin position="332"/>
        <end position="551"/>
    </location>
</feature>
<dbReference type="PANTHER" id="PTHR43065:SF42">
    <property type="entry name" value="TWO-COMPONENT SENSOR PPRA"/>
    <property type="match status" value="1"/>
</dbReference>
<sequence length="721" mass="76945">MAGIAAIPNSGKPKALIYTPAGRDAQVAVSLIDEAGLSSITAADLNVFASLLNDEIALGVLTEEAVRWSDLKPIAAWVSAQPSWSDLPFIVLTTRGGGPERNPAAARLSEVLGNVTFLERPFHATSFISIARTALKGRLRQYEAQAQLEALGEGERRLQTALAAGRLGAWELELSSMALSASATCKAVFGRKPDDDVTRDDLIASIHPDDRDLVLARLRETIDTGRDYSIEHRTIWPDGSLHWTEVHAQLYSDRYGSARKLVGVCSDTTARKTIEENLRRLNENLEERVRERTREVNAAHQTLLEEVAQREKAEEQLRQSQKMEAIGQLTGGVAHDFNNLLMVVLGNLELLGKHVAGDAKATRLVDGAIQGAQRGAALTQRLLAFARQQDLQVKPVDLTELVSGMKDLLRRSVGSSIGIETNLPTSLPPALVDANQLELALLNLAVNARDAMPDGGALSISLREENVAGDKGGLGEGPYLVLAVADCGTGMDAETLKKAVDPFFSTKELGKGTGLGLSMIHGLAVQLNGALRLTSELGVGTTAELWLPATAWRTEVPAESEVVVEQAASKLKILLVDDDALIAMSSVDMLEDLGHEVVEANSGSQALELISSGQHFDLVITDYSMPGMTGAQLAQAARDIYPALPIVLATGYADLPAGTDIDLPRLAKPYDQAQLAKEIAKAMASETAPLLRSGGDAGGSKPRLFKADDVSDEIGDGACVV</sequence>
<name>A0A1S9GQ31_9HYPH</name>
<dbReference type="EMBL" id="JAAXQQ010000002">
    <property type="protein sequence ID" value="MBY3062801.1"/>
    <property type="molecule type" value="Genomic_DNA"/>
</dbReference>
<dbReference type="Pfam" id="PF02518">
    <property type="entry name" value="HATPase_c"/>
    <property type="match status" value="1"/>
</dbReference>
<dbReference type="Pfam" id="PF08447">
    <property type="entry name" value="PAS_3"/>
    <property type="match status" value="1"/>
</dbReference>
<dbReference type="InterPro" id="IPR004358">
    <property type="entry name" value="Sig_transdc_His_kin-like_C"/>
</dbReference>
<comment type="catalytic activity">
    <reaction evidence="1">
        <text>ATP + protein L-histidine = ADP + protein N-phospho-L-histidine.</text>
        <dbReference type="EC" id="2.7.13.3"/>
    </reaction>
</comment>
<dbReference type="Proteomes" id="UP000295021">
    <property type="component" value="Unassembled WGS sequence"/>
</dbReference>
<dbReference type="InterPro" id="IPR003661">
    <property type="entry name" value="HisK_dim/P_dom"/>
</dbReference>
<dbReference type="PROSITE" id="PS50112">
    <property type="entry name" value="PAS"/>
    <property type="match status" value="1"/>
</dbReference>
<feature type="domain" description="PAC" evidence="9">
    <location>
        <begin position="228"/>
        <end position="280"/>
    </location>
</feature>
<proteinExistence type="predicted"/>
<dbReference type="Gene3D" id="3.30.450.20">
    <property type="entry name" value="PAS domain"/>
    <property type="match status" value="1"/>
</dbReference>
<evidence type="ECO:0000259" key="6">
    <source>
        <dbReference type="PROSITE" id="PS50109"/>
    </source>
</evidence>
<dbReference type="AlphaFoldDB" id="A0A1S9GQ31"/>
<dbReference type="SUPFAM" id="SSF55874">
    <property type="entry name" value="ATPase domain of HSP90 chaperone/DNA topoisomerase II/histidine kinase"/>
    <property type="match status" value="1"/>
</dbReference>
<dbReference type="Pfam" id="PF00512">
    <property type="entry name" value="HisKA"/>
    <property type="match status" value="1"/>
</dbReference>
<evidence type="ECO:0000256" key="1">
    <source>
        <dbReference type="ARBA" id="ARBA00000085"/>
    </source>
</evidence>
<organism evidence="11 12">
    <name type="scientific">Rhizobium laguerreae</name>
    <dbReference type="NCBI Taxonomy" id="1076926"/>
    <lineage>
        <taxon>Bacteria</taxon>
        <taxon>Pseudomonadati</taxon>
        <taxon>Pseudomonadota</taxon>
        <taxon>Alphaproteobacteria</taxon>
        <taxon>Hyphomicrobiales</taxon>
        <taxon>Rhizobiaceae</taxon>
        <taxon>Rhizobium/Agrobacterium group</taxon>
        <taxon>Rhizobium</taxon>
    </lineage>
</organism>
<dbReference type="SUPFAM" id="SSF55785">
    <property type="entry name" value="PYP-like sensor domain (PAS domain)"/>
    <property type="match status" value="1"/>
</dbReference>
<evidence type="ECO:0000256" key="5">
    <source>
        <dbReference type="SAM" id="Coils"/>
    </source>
</evidence>
<dbReference type="Gene3D" id="3.30.565.10">
    <property type="entry name" value="Histidine kinase-like ATPase, C-terminal domain"/>
    <property type="match status" value="1"/>
</dbReference>
<dbReference type="PRINTS" id="PR00344">
    <property type="entry name" value="BCTRLSENSOR"/>
</dbReference>
<dbReference type="InterPro" id="IPR005467">
    <property type="entry name" value="His_kinase_dom"/>
</dbReference>
<dbReference type="SUPFAM" id="SSF47384">
    <property type="entry name" value="Homodimeric domain of signal transducing histidine kinase"/>
    <property type="match status" value="1"/>
</dbReference>
<dbReference type="SUPFAM" id="SSF52172">
    <property type="entry name" value="CheY-like"/>
    <property type="match status" value="1"/>
</dbReference>
<gene>
    <name evidence="11" type="ORF">EV131_101152</name>
    <name evidence="10" type="ORF">HFO74_05005</name>
</gene>